<accession>A0A1Y5PQ47</accession>
<dbReference type="RefSeq" id="WP_295324384.1">
    <property type="nucleotide sequence ID" value="NZ_LT598653.1"/>
</dbReference>
<feature type="domain" description="TonB-dependent receptor-like beta-barrel" evidence="13">
    <location>
        <begin position="186"/>
        <end position="593"/>
    </location>
</feature>
<evidence type="ECO:0000256" key="9">
    <source>
        <dbReference type="ARBA" id="ARBA00023237"/>
    </source>
</evidence>
<dbReference type="GO" id="GO:0006811">
    <property type="term" value="P:monoatomic ion transport"/>
    <property type="evidence" value="ECO:0007669"/>
    <property type="project" value="UniProtKB-KW"/>
</dbReference>
<dbReference type="Gene3D" id="2.170.130.10">
    <property type="entry name" value="TonB-dependent receptor, plug domain"/>
    <property type="match status" value="1"/>
</dbReference>
<dbReference type="KEGG" id="sphu:SPPYR_0970"/>
<sequence>MLKFASISLIALATATPVFAETADSERGDDIVVTASGIEQPRDEVGQAITILDAETIERRRSADVVDLLATTPGVRFSRSGSTGSVASISLRGAETTQTLVLIDGVKVNDPSGIGDGYDFGHLLTGNIDRIEVLRGSNSVVHGSQAIGGIVSLMTATPADGFAADASAEYGYSDSLNAKADVSGTTGAISGRIGGAYFRTDGISSAAVGTEKDGYKNFAGNARLKVALGDALSLDLRGYYINADLDYDSFFGAPADSADVAKLDQYVGYAGLNLGLFDGNFTNRAAVTWMRNERDYYFVRGTAPDYGYSGTNLRFEYQGVVTPASQAKLIFGYEHERPDYDFFGFGSTDSQRANIDSVYALGIVQPLAGLSLSGGVRHDDHSQFGGATTLGANANYSPNAGATNFRLSYGEGFKAPSLYQLYDASSGNTALRPERSKSYDIGIDQSLADGRALISLTAFLRNTVDQINYDNTTFTYGNIDRTRAKGVEATLGLKPVDALNVTASYSYIDARDRSGRPAFDGKRLPRRAEHAVSLSADYDWSFGLSTGATLTMVDDSFDDFANNVPLDGYALAGIRASFPVGPNFEITGRVDNLFDADYATAFNYGTYGRAAYGGVRARF</sequence>
<proteinExistence type="inferred from homology"/>
<name>A0A1Y5PQ47_9SPHN</name>
<keyword evidence="15" id="KW-0675">Receptor</keyword>
<keyword evidence="5 12" id="KW-0732">Signal</keyword>
<evidence type="ECO:0000256" key="1">
    <source>
        <dbReference type="ARBA" id="ARBA00004571"/>
    </source>
</evidence>
<evidence type="ECO:0000259" key="14">
    <source>
        <dbReference type="Pfam" id="PF07715"/>
    </source>
</evidence>
<dbReference type="EMBL" id="LT598653">
    <property type="protein sequence ID" value="SBV32090.1"/>
    <property type="molecule type" value="Genomic_DNA"/>
</dbReference>
<protein>
    <submittedName>
        <fullName evidence="15">TonB-dependent receptor</fullName>
    </submittedName>
</protein>
<evidence type="ECO:0000313" key="15">
    <source>
        <dbReference type="EMBL" id="SBV32090.1"/>
    </source>
</evidence>
<evidence type="ECO:0000256" key="11">
    <source>
        <dbReference type="RuleBase" id="RU003357"/>
    </source>
</evidence>
<dbReference type="InterPro" id="IPR012910">
    <property type="entry name" value="Plug_dom"/>
</dbReference>
<dbReference type="CDD" id="cd01347">
    <property type="entry name" value="ligand_gated_channel"/>
    <property type="match status" value="1"/>
</dbReference>
<keyword evidence="6" id="KW-0406">Ion transport</keyword>
<keyword evidence="9 10" id="KW-0998">Cell outer membrane</keyword>
<evidence type="ECO:0000256" key="8">
    <source>
        <dbReference type="ARBA" id="ARBA00023136"/>
    </source>
</evidence>
<keyword evidence="8 10" id="KW-0472">Membrane</keyword>
<dbReference type="PANTHER" id="PTHR30069:SF53">
    <property type="entry name" value="COLICIN I RECEPTOR-RELATED"/>
    <property type="match status" value="1"/>
</dbReference>
<keyword evidence="3 10" id="KW-1134">Transmembrane beta strand</keyword>
<dbReference type="GO" id="GO:0009279">
    <property type="term" value="C:cell outer membrane"/>
    <property type="evidence" value="ECO:0007669"/>
    <property type="project" value="UniProtKB-SubCell"/>
</dbReference>
<feature type="domain" description="TonB-dependent receptor plug" evidence="14">
    <location>
        <begin position="43"/>
        <end position="150"/>
    </location>
</feature>
<reference evidence="15" key="1">
    <citation type="submission" date="2016-03" db="EMBL/GenBank/DDBJ databases">
        <authorList>
            <person name="Ploux O."/>
        </authorList>
    </citation>
    <scope>NUCLEOTIDE SEQUENCE</scope>
    <source>
        <strain evidence="15">UC10</strain>
    </source>
</reference>
<gene>
    <name evidence="15" type="ORF">SPPYR_0970</name>
</gene>
<organism evidence="15">
    <name type="scientific">uncultured Sphingopyxis sp</name>
    <dbReference type="NCBI Taxonomy" id="310581"/>
    <lineage>
        <taxon>Bacteria</taxon>
        <taxon>Pseudomonadati</taxon>
        <taxon>Pseudomonadota</taxon>
        <taxon>Alphaproteobacteria</taxon>
        <taxon>Sphingomonadales</taxon>
        <taxon>Sphingomonadaceae</taxon>
        <taxon>Sphingopyxis</taxon>
        <taxon>environmental samples</taxon>
    </lineage>
</organism>
<comment type="subcellular location">
    <subcellularLocation>
        <location evidence="1 10">Cell outer membrane</location>
        <topology evidence="1 10">Multi-pass membrane protein</topology>
    </subcellularLocation>
</comment>
<dbReference type="PANTHER" id="PTHR30069">
    <property type="entry name" value="TONB-DEPENDENT OUTER MEMBRANE RECEPTOR"/>
    <property type="match status" value="1"/>
</dbReference>
<dbReference type="InterPro" id="IPR039426">
    <property type="entry name" value="TonB-dep_rcpt-like"/>
</dbReference>
<dbReference type="SUPFAM" id="SSF56935">
    <property type="entry name" value="Porins"/>
    <property type="match status" value="1"/>
</dbReference>
<evidence type="ECO:0000256" key="7">
    <source>
        <dbReference type="ARBA" id="ARBA00023077"/>
    </source>
</evidence>
<dbReference type="Pfam" id="PF07715">
    <property type="entry name" value="Plug"/>
    <property type="match status" value="1"/>
</dbReference>
<keyword evidence="2 10" id="KW-0813">Transport</keyword>
<dbReference type="PROSITE" id="PS52016">
    <property type="entry name" value="TONB_DEPENDENT_REC_3"/>
    <property type="match status" value="1"/>
</dbReference>
<dbReference type="InterPro" id="IPR000531">
    <property type="entry name" value="Beta-barrel_TonB"/>
</dbReference>
<evidence type="ECO:0000259" key="13">
    <source>
        <dbReference type="Pfam" id="PF00593"/>
    </source>
</evidence>
<dbReference type="AlphaFoldDB" id="A0A1Y5PQ47"/>
<dbReference type="GO" id="GO:0015889">
    <property type="term" value="P:cobalamin transport"/>
    <property type="evidence" value="ECO:0007669"/>
    <property type="project" value="TreeGrafter"/>
</dbReference>
<keyword evidence="7 11" id="KW-0798">TonB box</keyword>
<evidence type="ECO:0000256" key="10">
    <source>
        <dbReference type="PROSITE-ProRule" id="PRU01360"/>
    </source>
</evidence>
<feature type="signal peptide" evidence="12">
    <location>
        <begin position="1"/>
        <end position="20"/>
    </location>
</feature>
<evidence type="ECO:0000256" key="5">
    <source>
        <dbReference type="ARBA" id="ARBA00022729"/>
    </source>
</evidence>
<dbReference type="Pfam" id="PF00593">
    <property type="entry name" value="TonB_dep_Rec_b-barrel"/>
    <property type="match status" value="1"/>
</dbReference>
<dbReference type="Gene3D" id="2.40.170.20">
    <property type="entry name" value="TonB-dependent receptor, beta-barrel domain"/>
    <property type="match status" value="1"/>
</dbReference>
<evidence type="ECO:0000256" key="6">
    <source>
        <dbReference type="ARBA" id="ARBA00023065"/>
    </source>
</evidence>
<evidence type="ECO:0000256" key="3">
    <source>
        <dbReference type="ARBA" id="ARBA00022452"/>
    </source>
</evidence>
<evidence type="ECO:0000256" key="4">
    <source>
        <dbReference type="ARBA" id="ARBA00022692"/>
    </source>
</evidence>
<evidence type="ECO:0000256" key="12">
    <source>
        <dbReference type="SAM" id="SignalP"/>
    </source>
</evidence>
<feature type="chain" id="PRO_5013096824" evidence="12">
    <location>
        <begin position="21"/>
        <end position="619"/>
    </location>
</feature>
<evidence type="ECO:0000256" key="2">
    <source>
        <dbReference type="ARBA" id="ARBA00022448"/>
    </source>
</evidence>
<keyword evidence="4 10" id="KW-0812">Transmembrane</keyword>
<comment type="similarity">
    <text evidence="10 11">Belongs to the TonB-dependent receptor family.</text>
</comment>
<dbReference type="InterPro" id="IPR037066">
    <property type="entry name" value="Plug_dom_sf"/>
</dbReference>
<dbReference type="InterPro" id="IPR036942">
    <property type="entry name" value="Beta-barrel_TonB_sf"/>
</dbReference>